<protein>
    <recommendedName>
        <fullName evidence="4">Anti-sigma factor</fullName>
    </recommendedName>
</protein>
<organism evidence="2 3">
    <name type="scientific">Pseudosulfitobacter pseudonitzschiae</name>
    <dbReference type="NCBI Taxonomy" id="1402135"/>
    <lineage>
        <taxon>Bacteria</taxon>
        <taxon>Pseudomonadati</taxon>
        <taxon>Pseudomonadota</taxon>
        <taxon>Alphaproteobacteria</taxon>
        <taxon>Rhodobacterales</taxon>
        <taxon>Roseobacteraceae</taxon>
        <taxon>Pseudosulfitobacter</taxon>
    </lineage>
</organism>
<keyword evidence="1" id="KW-0472">Membrane</keyword>
<evidence type="ECO:0008006" key="4">
    <source>
        <dbReference type="Google" id="ProtNLM"/>
    </source>
</evidence>
<gene>
    <name evidence="2" type="ORF">SUH3_13320</name>
</gene>
<comment type="caution">
    <text evidence="2">The sequence shown here is derived from an EMBL/GenBank/DDBJ whole genome shotgun (WGS) entry which is preliminary data.</text>
</comment>
<dbReference type="Proteomes" id="UP000027746">
    <property type="component" value="Unassembled WGS sequence"/>
</dbReference>
<keyword evidence="1" id="KW-0812">Transmembrane</keyword>
<keyword evidence="3" id="KW-1185">Reference proteome</keyword>
<feature type="transmembrane region" description="Helical" evidence="1">
    <location>
        <begin position="91"/>
        <end position="115"/>
    </location>
</feature>
<dbReference type="AlphaFoldDB" id="A0A073JF34"/>
<evidence type="ECO:0000256" key="1">
    <source>
        <dbReference type="SAM" id="Phobius"/>
    </source>
</evidence>
<sequence length="258" mass="27466">MTDHNAPQDQTALRPDLMLDFANDTLDVEDRITVARVLADQPQAAAETFRHIAEREELLLALGLRKVLGDYPTLPGPLPTAPEPKAFSRMAVGFGFGVSLASVVLVAGLTLLPFATSPRAGDDLIGEALRANALAELRLNMASMDEDTSVDLAEIKRLAGLSLPGHPATWVLRDTQVIPSDSGASVLMTFDAGADGMVTLYVAQAQDDAPHAPSRLTLADGRGAWFRHGGADYVLIGRQARDPLDDDATQLMASFTPA</sequence>
<accession>A0A073JF34</accession>
<evidence type="ECO:0000313" key="2">
    <source>
        <dbReference type="EMBL" id="KEJ96337.1"/>
    </source>
</evidence>
<name>A0A073JF34_9RHOB</name>
<dbReference type="GeneID" id="68869354"/>
<dbReference type="OrthoDB" id="9152892at2"/>
<proteinExistence type="predicted"/>
<dbReference type="RefSeq" id="WP_037923591.1">
    <property type="nucleotide sequence ID" value="NZ_CP054599.1"/>
</dbReference>
<evidence type="ECO:0000313" key="3">
    <source>
        <dbReference type="Proteomes" id="UP000027746"/>
    </source>
</evidence>
<reference evidence="2 3" key="1">
    <citation type="submission" date="2014-01" db="EMBL/GenBank/DDBJ databases">
        <title>Sulfitobacter sp. H3 (MCCC 1A00686) Genome Sequencing.</title>
        <authorList>
            <person name="Lai Q."/>
            <person name="Hong Z."/>
        </authorList>
    </citation>
    <scope>NUCLEOTIDE SEQUENCE [LARGE SCALE GENOMIC DNA]</scope>
    <source>
        <strain evidence="2 3">H3</strain>
    </source>
</reference>
<dbReference type="EMBL" id="JAMD01000003">
    <property type="protein sequence ID" value="KEJ96337.1"/>
    <property type="molecule type" value="Genomic_DNA"/>
</dbReference>
<keyword evidence="1" id="KW-1133">Transmembrane helix</keyword>